<protein>
    <submittedName>
        <fullName evidence="1">Uncharacterized protein</fullName>
    </submittedName>
</protein>
<dbReference type="Proteomes" id="UP001165079">
    <property type="component" value="Unassembled WGS sequence"/>
</dbReference>
<dbReference type="RefSeq" id="WP_285666179.1">
    <property type="nucleotide sequence ID" value="NZ_BSTX01000004.1"/>
</dbReference>
<name>A0A9W6SRA8_9ACTN</name>
<dbReference type="EMBL" id="BSTX01000004">
    <property type="protein sequence ID" value="GLZ80896.1"/>
    <property type="molecule type" value="Genomic_DNA"/>
</dbReference>
<keyword evidence="2" id="KW-1185">Reference proteome</keyword>
<evidence type="ECO:0000313" key="2">
    <source>
        <dbReference type="Proteomes" id="UP001165079"/>
    </source>
</evidence>
<gene>
    <name evidence="1" type="ORF">Afil01_57030</name>
</gene>
<accession>A0A9W6SRA8</accession>
<comment type="caution">
    <text evidence="1">The sequence shown here is derived from an EMBL/GenBank/DDBJ whole genome shotgun (WGS) entry which is preliminary data.</text>
</comment>
<dbReference type="AlphaFoldDB" id="A0A9W6SRA8"/>
<reference evidence="1" key="1">
    <citation type="submission" date="2023-03" db="EMBL/GenBank/DDBJ databases">
        <title>Actinorhabdospora filicis NBRC 111898.</title>
        <authorList>
            <person name="Ichikawa N."/>
            <person name="Sato H."/>
            <person name="Tonouchi N."/>
        </authorList>
    </citation>
    <scope>NUCLEOTIDE SEQUENCE</scope>
    <source>
        <strain evidence="1">NBRC 111898</strain>
    </source>
</reference>
<organism evidence="1 2">
    <name type="scientific">Actinorhabdospora filicis</name>
    <dbReference type="NCBI Taxonomy" id="1785913"/>
    <lineage>
        <taxon>Bacteria</taxon>
        <taxon>Bacillati</taxon>
        <taxon>Actinomycetota</taxon>
        <taxon>Actinomycetes</taxon>
        <taxon>Micromonosporales</taxon>
        <taxon>Micromonosporaceae</taxon>
        <taxon>Actinorhabdospora</taxon>
    </lineage>
</organism>
<proteinExistence type="predicted"/>
<evidence type="ECO:0000313" key="1">
    <source>
        <dbReference type="EMBL" id="GLZ80896.1"/>
    </source>
</evidence>
<sequence>MPRYVLPAFHADVLAPGETHPDVPREFHDAAEALGPRFRPALLRYRRFRGVYPMLVVWAEDAPALTGDPAELAGAVYAGLHRNMCFACRTWYTVAYPDHSLAPGSVPHVPNCPACGAPADTARLHVLGIVPGSAGPSRDRPIP</sequence>